<dbReference type="GeneTree" id="ENSGT00940000173311"/>
<dbReference type="Proteomes" id="UP000008144">
    <property type="component" value="Unassembled WGS sequence"/>
</dbReference>
<keyword evidence="2" id="KW-1185">Reference proteome</keyword>
<protein>
    <submittedName>
        <fullName evidence="1">E3 ubiquitin-protein ligase MYCBP2-like</fullName>
    </submittedName>
</protein>
<dbReference type="HOGENOM" id="CLU_1345869_0_0_1"/>
<accession>H2XZP1</accession>
<dbReference type="AlphaFoldDB" id="H2XZP1"/>
<proteinExistence type="predicted"/>
<evidence type="ECO:0000313" key="2">
    <source>
        <dbReference type="Proteomes" id="UP000008144"/>
    </source>
</evidence>
<dbReference type="PANTHER" id="PTHR45943">
    <property type="entry name" value="E3 UBIQUITIN-PROTEIN LIGASE MYCBP2"/>
    <property type="match status" value="1"/>
</dbReference>
<reference evidence="1" key="2">
    <citation type="submission" date="2025-08" db="UniProtKB">
        <authorList>
            <consortium name="Ensembl"/>
        </authorList>
    </citation>
    <scope>IDENTIFICATION</scope>
</reference>
<reference evidence="2" key="1">
    <citation type="journal article" date="2002" name="Science">
        <title>The draft genome of Ciona intestinalis: insights into chordate and vertebrate origins.</title>
        <authorList>
            <person name="Dehal P."/>
            <person name="Satou Y."/>
            <person name="Campbell R.K."/>
            <person name="Chapman J."/>
            <person name="Degnan B."/>
            <person name="De Tomaso A."/>
            <person name="Davidson B."/>
            <person name="Di Gregorio A."/>
            <person name="Gelpke M."/>
            <person name="Goodstein D.M."/>
            <person name="Harafuji N."/>
            <person name="Hastings K.E."/>
            <person name="Ho I."/>
            <person name="Hotta K."/>
            <person name="Huang W."/>
            <person name="Kawashima T."/>
            <person name="Lemaire P."/>
            <person name="Martinez D."/>
            <person name="Meinertzhagen I.A."/>
            <person name="Necula S."/>
            <person name="Nonaka M."/>
            <person name="Putnam N."/>
            <person name="Rash S."/>
            <person name="Saiga H."/>
            <person name="Satake M."/>
            <person name="Terry A."/>
            <person name="Yamada L."/>
            <person name="Wang H.G."/>
            <person name="Awazu S."/>
            <person name="Azumi K."/>
            <person name="Boore J."/>
            <person name="Branno M."/>
            <person name="Chin-Bow S."/>
            <person name="DeSantis R."/>
            <person name="Doyle S."/>
            <person name="Francino P."/>
            <person name="Keys D.N."/>
            <person name="Haga S."/>
            <person name="Hayashi H."/>
            <person name="Hino K."/>
            <person name="Imai K.S."/>
            <person name="Inaba K."/>
            <person name="Kano S."/>
            <person name="Kobayashi K."/>
            <person name="Kobayashi M."/>
            <person name="Lee B.I."/>
            <person name="Makabe K.W."/>
            <person name="Manohar C."/>
            <person name="Matassi G."/>
            <person name="Medina M."/>
            <person name="Mochizuki Y."/>
            <person name="Mount S."/>
            <person name="Morishita T."/>
            <person name="Miura S."/>
            <person name="Nakayama A."/>
            <person name="Nishizaka S."/>
            <person name="Nomoto H."/>
            <person name="Ohta F."/>
            <person name="Oishi K."/>
            <person name="Rigoutsos I."/>
            <person name="Sano M."/>
            <person name="Sasaki A."/>
            <person name="Sasakura Y."/>
            <person name="Shoguchi E."/>
            <person name="Shin-i T."/>
            <person name="Spagnuolo A."/>
            <person name="Stainier D."/>
            <person name="Suzuki M.M."/>
            <person name="Tassy O."/>
            <person name="Takatori N."/>
            <person name="Tokuoka M."/>
            <person name="Yagi K."/>
            <person name="Yoshizaki F."/>
            <person name="Wada S."/>
            <person name="Zhang C."/>
            <person name="Hyatt P.D."/>
            <person name="Larimer F."/>
            <person name="Detter C."/>
            <person name="Doggett N."/>
            <person name="Glavina T."/>
            <person name="Hawkins T."/>
            <person name="Richardson P."/>
            <person name="Lucas S."/>
            <person name="Kohara Y."/>
            <person name="Levine M."/>
            <person name="Satoh N."/>
            <person name="Rokhsar D.S."/>
        </authorList>
    </citation>
    <scope>NUCLEOTIDE SEQUENCE [LARGE SCALE GENOMIC DNA]</scope>
</reference>
<dbReference type="InParanoid" id="H2XZP1"/>
<dbReference type="Ensembl" id="ENSCINT00000031821.1">
    <property type="protein sequence ID" value="ENSCINP00000035125.1"/>
    <property type="gene ID" value="ENSCING00000024273.1"/>
</dbReference>
<dbReference type="STRING" id="7719.ENSCINP00000035125"/>
<evidence type="ECO:0000313" key="1">
    <source>
        <dbReference type="Ensembl" id="ENSCINP00000035125.1"/>
    </source>
</evidence>
<sequence>MTSVVAQGHQESLEKKFFDLVIQPNKYEVPIKPEPNSKKVQTYSDKVKSSVRKQKAENNKENAINPPIITPDMLLSPLHITMVPNPSTSILQSRVQQEVKDAEHKALLISRNHKMMVKVKSDDNSEVETEVKQVSVPQVIELGLVGVFELIRETSSQHKKLCCKALRALLNMLQEQQLGGMRSEPRQVLENLFTMLLELSRLPD</sequence>
<name>H2XZP1_CIOIN</name>
<dbReference type="PANTHER" id="PTHR45943:SF1">
    <property type="entry name" value="E3 UBIQUITIN-PROTEIN LIGASE MYCBP2"/>
    <property type="match status" value="1"/>
</dbReference>
<organism evidence="1 2">
    <name type="scientific">Ciona intestinalis</name>
    <name type="common">Transparent sea squirt</name>
    <name type="synonym">Ascidia intestinalis</name>
    <dbReference type="NCBI Taxonomy" id="7719"/>
    <lineage>
        <taxon>Eukaryota</taxon>
        <taxon>Metazoa</taxon>
        <taxon>Chordata</taxon>
        <taxon>Tunicata</taxon>
        <taxon>Ascidiacea</taxon>
        <taxon>Phlebobranchia</taxon>
        <taxon>Cionidae</taxon>
        <taxon>Ciona</taxon>
    </lineage>
</organism>
<gene>
    <name evidence="1" type="primary">LOC100180100</name>
</gene>
<reference evidence="1" key="3">
    <citation type="submission" date="2025-09" db="UniProtKB">
        <authorList>
            <consortium name="Ensembl"/>
        </authorList>
    </citation>
    <scope>IDENTIFICATION</scope>
</reference>